<comment type="caution">
    <text evidence="1">The sequence shown here is derived from an EMBL/GenBank/DDBJ whole genome shotgun (WGS) entry which is preliminary data.</text>
</comment>
<sequence length="56" mass="6588">MDKETIEIIIKMHEIEIAFLRDTNRELSNMVGVVEDRIQLIKRKMNKMIQTQGGKT</sequence>
<dbReference type="AlphaFoldDB" id="A0A0F9L5M2"/>
<protein>
    <submittedName>
        <fullName evidence="1">Uncharacterized protein</fullName>
    </submittedName>
</protein>
<gene>
    <name evidence="1" type="ORF">LCGC14_1241470</name>
</gene>
<dbReference type="EMBL" id="LAZR01006712">
    <property type="protein sequence ID" value="KKM90149.1"/>
    <property type="molecule type" value="Genomic_DNA"/>
</dbReference>
<reference evidence="1" key="1">
    <citation type="journal article" date="2015" name="Nature">
        <title>Complex archaea that bridge the gap between prokaryotes and eukaryotes.</title>
        <authorList>
            <person name="Spang A."/>
            <person name="Saw J.H."/>
            <person name="Jorgensen S.L."/>
            <person name="Zaremba-Niedzwiedzka K."/>
            <person name="Martijn J."/>
            <person name="Lind A.E."/>
            <person name="van Eijk R."/>
            <person name="Schleper C."/>
            <person name="Guy L."/>
            <person name="Ettema T.J."/>
        </authorList>
    </citation>
    <scope>NUCLEOTIDE SEQUENCE</scope>
</reference>
<organism evidence="1">
    <name type="scientific">marine sediment metagenome</name>
    <dbReference type="NCBI Taxonomy" id="412755"/>
    <lineage>
        <taxon>unclassified sequences</taxon>
        <taxon>metagenomes</taxon>
        <taxon>ecological metagenomes</taxon>
    </lineage>
</organism>
<name>A0A0F9L5M2_9ZZZZ</name>
<evidence type="ECO:0000313" key="1">
    <source>
        <dbReference type="EMBL" id="KKM90149.1"/>
    </source>
</evidence>
<proteinExistence type="predicted"/>
<accession>A0A0F9L5M2</accession>